<dbReference type="Proteomes" id="UP000612899">
    <property type="component" value="Unassembled WGS sequence"/>
</dbReference>
<evidence type="ECO:0000256" key="1">
    <source>
        <dbReference type="SAM" id="MobiDB-lite"/>
    </source>
</evidence>
<name>A0A8J3Q7X0_9ACTN</name>
<proteinExistence type="predicted"/>
<reference evidence="3" key="1">
    <citation type="submission" date="2021-01" db="EMBL/GenBank/DDBJ databases">
        <title>Whole genome shotgun sequence of Rhizocola hellebori NBRC 109834.</title>
        <authorList>
            <person name="Komaki H."/>
            <person name="Tamura T."/>
        </authorList>
    </citation>
    <scope>NUCLEOTIDE SEQUENCE</scope>
    <source>
        <strain evidence="3">NBRC 109834</strain>
    </source>
</reference>
<protein>
    <recommendedName>
        <fullName evidence="2">ParB-like N-terminal domain-containing protein</fullName>
    </recommendedName>
</protein>
<dbReference type="InterPro" id="IPR003115">
    <property type="entry name" value="ParB_N"/>
</dbReference>
<organism evidence="3 4">
    <name type="scientific">Rhizocola hellebori</name>
    <dbReference type="NCBI Taxonomy" id="1392758"/>
    <lineage>
        <taxon>Bacteria</taxon>
        <taxon>Bacillati</taxon>
        <taxon>Actinomycetota</taxon>
        <taxon>Actinomycetes</taxon>
        <taxon>Micromonosporales</taxon>
        <taxon>Micromonosporaceae</taxon>
        <taxon>Rhizocola</taxon>
    </lineage>
</organism>
<dbReference type="Gene3D" id="3.90.1530.10">
    <property type="entry name" value="Conserved hypothetical protein from pyrococcus furiosus pfu- 392566-001, ParB domain"/>
    <property type="match status" value="1"/>
</dbReference>
<evidence type="ECO:0000313" key="4">
    <source>
        <dbReference type="Proteomes" id="UP000612899"/>
    </source>
</evidence>
<evidence type="ECO:0000313" key="3">
    <source>
        <dbReference type="EMBL" id="GIH05669.1"/>
    </source>
</evidence>
<dbReference type="SUPFAM" id="SSF110849">
    <property type="entry name" value="ParB/Sulfiredoxin"/>
    <property type="match status" value="1"/>
</dbReference>
<feature type="domain" description="ParB-like N-terminal" evidence="2">
    <location>
        <begin position="18"/>
        <end position="102"/>
    </location>
</feature>
<accession>A0A8J3Q7X0</accession>
<dbReference type="InterPro" id="IPR036086">
    <property type="entry name" value="ParB/Sulfiredoxin_sf"/>
</dbReference>
<feature type="region of interest" description="Disordered" evidence="1">
    <location>
        <begin position="216"/>
        <end position="244"/>
    </location>
</feature>
<dbReference type="AlphaFoldDB" id="A0A8J3Q7X0"/>
<dbReference type="Pfam" id="PF02195">
    <property type="entry name" value="ParB_N"/>
    <property type="match status" value="1"/>
</dbReference>
<dbReference type="SMART" id="SM00470">
    <property type="entry name" value="ParB"/>
    <property type="match status" value="1"/>
</dbReference>
<gene>
    <name evidence="3" type="ORF">Rhe02_37360</name>
</gene>
<sequence>MSAVRPVVSLEPLRSEVQIVPISLLQPGYTPRLAGEDLVHAAALADCEADLPPILVHRPTMKVIDGMHRLRAAQLRGRTEIEVRFFRGPEEAAFVLAVQANTTHGLPLSLSDREAAAGRILRSHPHWSDRAIASATGLAARTVSAIRSRLDESVPQVTMRLGRDGRVRPLNAVEGRLRAHALIQQHPQATLREIAKASGVSLGTARDVRQRVRQGMDPLPGRHQQDQRGPAKRAAAARPEQSPDCSAVLQNLRKDPSLRFTDSGRSLLRLLDSGVSAVRDCRDAIDAIPPHALYHIMELARGAAAEWLDLAERLHERTEAARRDDRPGGVRAD</sequence>
<comment type="caution">
    <text evidence="3">The sequence shown here is derived from an EMBL/GenBank/DDBJ whole genome shotgun (WGS) entry which is preliminary data.</text>
</comment>
<keyword evidence="4" id="KW-1185">Reference proteome</keyword>
<evidence type="ECO:0000259" key="2">
    <source>
        <dbReference type="SMART" id="SM00470"/>
    </source>
</evidence>
<dbReference type="EMBL" id="BONY01000020">
    <property type="protein sequence ID" value="GIH05669.1"/>
    <property type="molecule type" value="Genomic_DNA"/>
</dbReference>